<name>E9DCN6_COCPS</name>
<gene>
    <name evidence="1" type="ORF">CPSG_07588</name>
</gene>
<organism evidence="2">
    <name type="scientific">Coccidioides posadasii (strain RMSCC 757 / Silveira)</name>
    <name type="common">Valley fever fungus</name>
    <dbReference type="NCBI Taxonomy" id="443226"/>
    <lineage>
        <taxon>Eukaryota</taxon>
        <taxon>Fungi</taxon>
        <taxon>Dikarya</taxon>
        <taxon>Ascomycota</taxon>
        <taxon>Pezizomycotina</taxon>
        <taxon>Eurotiomycetes</taxon>
        <taxon>Eurotiomycetidae</taxon>
        <taxon>Onygenales</taxon>
        <taxon>Onygenaceae</taxon>
        <taxon>Coccidioides</taxon>
    </lineage>
</organism>
<keyword evidence="2" id="KW-1185">Reference proteome</keyword>
<accession>E9DCN6</accession>
<dbReference type="AlphaFoldDB" id="E9DCN6"/>
<sequence length="120" mass="13348">MCCMYEQENHTWHSFLEFIQFSNPSSEIACTFCALALFWSNRYVSHSPANFFANSIPITLCPKQSTCASLLKIALSTLNVSWAVTARIPGTLFAEMATPRPVPQIMSARSTLPSLINWAA</sequence>
<dbReference type="HOGENOM" id="CLU_2049485_0_0_1"/>
<reference evidence="2" key="2">
    <citation type="submission" date="2010-03" db="EMBL/GenBank/DDBJ databases">
        <title>The genome sequence of Coccidioides posadasii strain Silveira.</title>
        <authorList>
            <consortium name="The Broad Institute Genome Sequencing Center for Infectious Disease"/>
            <person name="Neafsey D."/>
            <person name="Orbach M."/>
            <person name="Henn M.R."/>
            <person name="Cole G.T."/>
            <person name="Galgiani J."/>
            <person name="Gardner M.J."/>
            <person name="Kirkland T.N."/>
            <person name="Taylor J.W."/>
            <person name="Young S.K."/>
            <person name="Zeng Q."/>
            <person name="Koehrsen M."/>
            <person name="Alvarado L."/>
            <person name="Berlin A."/>
            <person name="Borenstein D."/>
            <person name="Chapman S.B."/>
            <person name="Chen Z."/>
            <person name="Engels R."/>
            <person name="Freedman E."/>
            <person name="Gellesch M."/>
            <person name="Goldberg J."/>
            <person name="Griggs A."/>
            <person name="Gujja S."/>
            <person name="Heilman E."/>
            <person name="Heiman D."/>
            <person name="Howarth C."/>
            <person name="Jen D."/>
            <person name="Larson L."/>
            <person name="Mehta T."/>
            <person name="Neiman D."/>
            <person name="Park D."/>
            <person name="Pearson M."/>
            <person name="Richards J."/>
            <person name="Roberts A."/>
            <person name="Saif S."/>
            <person name="Shea T."/>
            <person name="Shenoy N."/>
            <person name="Sisk P."/>
            <person name="Stolte C."/>
            <person name="Sykes S."/>
            <person name="Walk T."/>
            <person name="White J."/>
            <person name="Yandava C."/>
            <person name="Haas B."/>
            <person name="Nusbaum C."/>
            <person name="Birren B."/>
        </authorList>
    </citation>
    <scope>NUCLEOTIDE SEQUENCE [LARGE SCALE GENOMIC DNA]</scope>
    <source>
        <strain evidence="2">RMSCC 757 / Silveira</strain>
    </source>
</reference>
<dbReference type="VEuPathDB" id="FungiDB:CPSG_07588"/>
<protein>
    <submittedName>
        <fullName evidence="1">Uncharacterized protein</fullName>
    </submittedName>
</protein>
<dbReference type="Proteomes" id="UP000002497">
    <property type="component" value="Unassembled WGS sequence"/>
</dbReference>
<dbReference type="EMBL" id="GL636499">
    <property type="protein sequence ID" value="EFW15961.1"/>
    <property type="molecule type" value="Genomic_DNA"/>
</dbReference>
<proteinExistence type="predicted"/>
<evidence type="ECO:0000313" key="2">
    <source>
        <dbReference type="Proteomes" id="UP000002497"/>
    </source>
</evidence>
<reference evidence="2" key="1">
    <citation type="journal article" date="2010" name="Genome Res.">
        <title>Population genomic sequencing of Coccidioides fungi reveals recent hybridization and transposon control.</title>
        <authorList>
            <person name="Neafsey D.E."/>
            <person name="Barker B.M."/>
            <person name="Sharpton T.J."/>
            <person name="Stajich J.E."/>
            <person name="Park D.J."/>
            <person name="Whiston E."/>
            <person name="Hung C.-Y."/>
            <person name="McMahan C."/>
            <person name="White J."/>
            <person name="Sykes S."/>
            <person name="Heiman D."/>
            <person name="Young S."/>
            <person name="Zeng Q."/>
            <person name="Abouelleil A."/>
            <person name="Aftuck L."/>
            <person name="Bessette D."/>
            <person name="Brown A."/>
            <person name="FitzGerald M."/>
            <person name="Lui A."/>
            <person name="Macdonald J.P."/>
            <person name="Priest M."/>
            <person name="Orbach M.J."/>
            <person name="Galgiani J.N."/>
            <person name="Kirkland T.N."/>
            <person name="Cole G.T."/>
            <person name="Birren B.W."/>
            <person name="Henn M.R."/>
            <person name="Taylor J.W."/>
            <person name="Rounsley S.D."/>
        </authorList>
    </citation>
    <scope>NUCLEOTIDE SEQUENCE [LARGE SCALE GENOMIC DNA]</scope>
    <source>
        <strain evidence="2">RMSCC 757 / Silveira</strain>
    </source>
</reference>
<evidence type="ECO:0000313" key="1">
    <source>
        <dbReference type="EMBL" id="EFW15961.1"/>
    </source>
</evidence>